<feature type="signal peptide" evidence="1">
    <location>
        <begin position="1"/>
        <end position="19"/>
    </location>
</feature>
<protein>
    <submittedName>
        <fullName evidence="2">Uncharacterized protein</fullName>
    </submittedName>
</protein>
<gene>
    <name evidence="2" type="ORF">BJX63DRAFT_414342</name>
</gene>
<evidence type="ECO:0000313" key="3">
    <source>
        <dbReference type="Proteomes" id="UP001610334"/>
    </source>
</evidence>
<evidence type="ECO:0000313" key="2">
    <source>
        <dbReference type="EMBL" id="KAL2802678.1"/>
    </source>
</evidence>
<keyword evidence="3" id="KW-1185">Reference proteome</keyword>
<comment type="caution">
    <text evidence="2">The sequence shown here is derived from an EMBL/GenBank/DDBJ whole genome shotgun (WGS) entry which is preliminary data.</text>
</comment>
<name>A0ABR4GUD6_9EURO</name>
<accession>A0ABR4GUD6</accession>
<feature type="chain" id="PRO_5046617833" evidence="1">
    <location>
        <begin position="20"/>
        <end position="108"/>
    </location>
</feature>
<dbReference type="EMBL" id="JBFXLT010000169">
    <property type="protein sequence ID" value="KAL2802678.1"/>
    <property type="molecule type" value="Genomic_DNA"/>
</dbReference>
<evidence type="ECO:0000256" key="1">
    <source>
        <dbReference type="SAM" id="SignalP"/>
    </source>
</evidence>
<sequence length="108" mass="11778">MKILGLILTFGLLVTGTSAIEMDVREESGGDWILVAIEDGVCKTYDNPVIQINLVPGSNGGKSFLCRTYILPDCEGDPIGLIPSDHPLTGEFTDPRNSVFCWTECCWP</sequence>
<proteinExistence type="predicted"/>
<keyword evidence="1" id="KW-0732">Signal</keyword>
<reference evidence="2 3" key="1">
    <citation type="submission" date="2024-07" db="EMBL/GenBank/DDBJ databases">
        <title>Section-level genome sequencing and comparative genomics of Aspergillus sections Usti and Cavernicolus.</title>
        <authorList>
            <consortium name="Lawrence Berkeley National Laboratory"/>
            <person name="Nybo J.L."/>
            <person name="Vesth T.C."/>
            <person name="Theobald S."/>
            <person name="Frisvad J.C."/>
            <person name="Larsen T.O."/>
            <person name="Kjaerboelling I."/>
            <person name="Rothschild-Mancinelli K."/>
            <person name="Lyhne E.K."/>
            <person name="Kogle M.E."/>
            <person name="Barry K."/>
            <person name="Clum A."/>
            <person name="Na H."/>
            <person name="Ledsgaard L."/>
            <person name="Lin J."/>
            <person name="Lipzen A."/>
            <person name="Kuo A."/>
            <person name="Riley R."/>
            <person name="Mondo S."/>
            <person name="Labutti K."/>
            <person name="Haridas S."/>
            <person name="Pangalinan J."/>
            <person name="Salamov A.A."/>
            <person name="Simmons B.A."/>
            <person name="Magnuson J.K."/>
            <person name="Chen J."/>
            <person name="Drula E."/>
            <person name="Henrissat B."/>
            <person name="Wiebenga A."/>
            <person name="Lubbers R.J."/>
            <person name="Gomes A.C."/>
            <person name="Makela M.R."/>
            <person name="Stajich J."/>
            <person name="Grigoriev I.V."/>
            <person name="Mortensen U.H."/>
            <person name="De Vries R.P."/>
            <person name="Baker S.E."/>
            <person name="Andersen M.R."/>
        </authorList>
    </citation>
    <scope>NUCLEOTIDE SEQUENCE [LARGE SCALE GENOMIC DNA]</scope>
    <source>
        <strain evidence="2 3">CBS 588.65</strain>
    </source>
</reference>
<dbReference type="Proteomes" id="UP001610334">
    <property type="component" value="Unassembled WGS sequence"/>
</dbReference>
<organism evidence="2 3">
    <name type="scientific">Aspergillus granulosus</name>
    <dbReference type="NCBI Taxonomy" id="176169"/>
    <lineage>
        <taxon>Eukaryota</taxon>
        <taxon>Fungi</taxon>
        <taxon>Dikarya</taxon>
        <taxon>Ascomycota</taxon>
        <taxon>Pezizomycotina</taxon>
        <taxon>Eurotiomycetes</taxon>
        <taxon>Eurotiomycetidae</taxon>
        <taxon>Eurotiales</taxon>
        <taxon>Aspergillaceae</taxon>
        <taxon>Aspergillus</taxon>
        <taxon>Aspergillus subgen. Nidulantes</taxon>
    </lineage>
</organism>